<sequence>MEEDTLDTVVDGKTLREIIPTLPFKFQFNRHFKPEDRKDMDQVLQLHKLLKDLFQWSMDNMRFNLESHWEELGESCQKICLKDIDFRDLMVITKGWNPTRQFRHMEVRANRIRENQATIQAIEEKLNQTGHSQILSGSQGIDLTSSPVASQAFGFGERSAQEPEVVLHNSRISSPINRNITPTPIEHNVVTPESNLNSNALWLQMSQCAEQTQKRFAELEASHERIKILTVSMDKIVKPLQEGHSQLSTASEETNKILNLVFEVQHHSQKDRDCLEQDINKLFNVHHNMKPQPQGHVMDNPYQQENIKPDAMLLNKARSPYQYEDRDRMSYSEKEALKQLLEASSWPKFSGTGEYDHMEIINYIDKLFIYLPSILDYWITDRLNTAFKRHASIGTQK</sequence>
<evidence type="ECO:0000313" key="2">
    <source>
        <dbReference type="Proteomes" id="UP000765509"/>
    </source>
</evidence>
<name>A0A9Q3GU91_9BASI</name>
<protein>
    <submittedName>
        <fullName evidence="1">Uncharacterized protein</fullName>
    </submittedName>
</protein>
<evidence type="ECO:0000313" key="1">
    <source>
        <dbReference type="EMBL" id="MBW0480101.1"/>
    </source>
</evidence>
<gene>
    <name evidence="1" type="ORF">O181_019816</name>
</gene>
<dbReference type="EMBL" id="AVOT02005837">
    <property type="protein sequence ID" value="MBW0480101.1"/>
    <property type="molecule type" value="Genomic_DNA"/>
</dbReference>
<comment type="caution">
    <text evidence="1">The sequence shown here is derived from an EMBL/GenBank/DDBJ whole genome shotgun (WGS) entry which is preliminary data.</text>
</comment>
<dbReference type="AlphaFoldDB" id="A0A9Q3GU91"/>
<organism evidence="1 2">
    <name type="scientific">Austropuccinia psidii MF-1</name>
    <dbReference type="NCBI Taxonomy" id="1389203"/>
    <lineage>
        <taxon>Eukaryota</taxon>
        <taxon>Fungi</taxon>
        <taxon>Dikarya</taxon>
        <taxon>Basidiomycota</taxon>
        <taxon>Pucciniomycotina</taxon>
        <taxon>Pucciniomycetes</taxon>
        <taxon>Pucciniales</taxon>
        <taxon>Sphaerophragmiaceae</taxon>
        <taxon>Austropuccinia</taxon>
    </lineage>
</organism>
<reference evidence="1" key="1">
    <citation type="submission" date="2021-03" db="EMBL/GenBank/DDBJ databases">
        <title>Draft genome sequence of rust myrtle Austropuccinia psidii MF-1, a brazilian biotype.</title>
        <authorList>
            <person name="Quecine M.C."/>
            <person name="Pachon D.M.R."/>
            <person name="Bonatelli M.L."/>
            <person name="Correr F.H."/>
            <person name="Franceschini L.M."/>
            <person name="Leite T.F."/>
            <person name="Margarido G.R.A."/>
            <person name="Almeida C.A."/>
            <person name="Ferrarezi J.A."/>
            <person name="Labate C.A."/>
        </authorList>
    </citation>
    <scope>NUCLEOTIDE SEQUENCE</scope>
    <source>
        <strain evidence="1">MF-1</strain>
    </source>
</reference>
<proteinExistence type="predicted"/>
<dbReference type="Proteomes" id="UP000765509">
    <property type="component" value="Unassembled WGS sequence"/>
</dbReference>
<keyword evidence="2" id="KW-1185">Reference proteome</keyword>
<accession>A0A9Q3GU91</accession>